<dbReference type="GO" id="GO:0016020">
    <property type="term" value="C:membrane"/>
    <property type="evidence" value="ECO:0007669"/>
    <property type="project" value="InterPro"/>
</dbReference>
<gene>
    <name evidence="3" type="ORF">ASPCAL14787</name>
</gene>
<feature type="compositionally biased region" description="Polar residues" evidence="1">
    <location>
        <begin position="20"/>
        <end position="31"/>
    </location>
</feature>
<dbReference type="InterPro" id="IPR033481">
    <property type="entry name" value="Dni1/Fig1"/>
</dbReference>
<keyword evidence="4" id="KW-1185">Reference proteome</keyword>
<proteinExistence type="predicted"/>
<feature type="region of interest" description="Disordered" evidence="1">
    <location>
        <begin position="1"/>
        <end position="31"/>
    </location>
</feature>
<feature type="transmembrane region" description="Helical" evidence="2">
    <location>
        <begin position="222"/>
        <end position="242"/>
    </location>
</feature>
<reference evidence="4" key="1">
    <citation type="journal article" date="2016" name="Genome Announc.">
        <title>Draft genome sequences of fungus Aspergillus calidoustus.</title>
        <authorList>
            <person name="Horn F."/>
            <person name="Linde J."/>
            <person name="Mattern D.J."/>
            <person name="Walther G."/>
            <person name="Guthke R."/>
            <person name="Scherlach K."/>
            <person name="Martin K."/>
            <person name="Brakhage A.A."/>
            <person name="Petzke L."/>
            <person name="Valiante V."/>
        </authorList>
    </citation>
    <scope>NUCLEOTIDE SEQUENCE [LARGE SCALE GENOMIC DNA]</scope>
    <source>
        <strain evidence="4">SF006504</strain>
    </source>
</reference>
<dbReference type="EMBL" id="CDMC01000029">
    <property type="protein sequence ID" value="CEL11688.1"/>
    <property type="molecule type" value="Genomic_DNA"/>
</dbReference>
<dbReference type="OMA" id="GYFGGCV"/>
<organism evidence="3 4">
    <name type="scientific">Aspergillus calidoustus</name>
    <dbReference type="NCBI Taxonomy" id="454130"/>
    <lineage>
        <taxon>Eukaryota</taxon>
        <taxon>Fungi</taxon>
        <taxon>Dikarya</taxon>
        <taxon>Ascomycota</taxon>
        <taxon>Pezizomycotina</taxon>
        <taxon>Eurotiomycetes</taxon>
        <taxon>Eurotiomycetidae</taxon>
        <taxon>Eurotiales</taxon>
        <taxon>Aspergillaceae</taxon>
        <taxon>Aspergillus</taxon>
        <taxon>Aspergillus subgen. Nidulantes</taxon>
    </lineage>
</organism>
<evidence type="ECO:0000256" key="2">
    <source>
        <dbReference type="SAM" id="Phobius"/>
    </source>
</evidence>
<protein>
    <submittedName>
        <fullName evidence="3">Uncharacterized protein</fullName>
    </submittedName>
</protein>
<evidence type="ECO:0000313" key="3">
    <source>
        <dbReference type="EMBL" id="CEL11688.1"/>
    </source>
</evidence>
<feature type="transmembrane region" description="Helical" evidence="2">
    <location>
        <begin position="273"/>
        <end position="292"/>
    </location>
</feature>
<sequence>MAPKKPGVNGKKGKKNGIKQSTSSLHVAQTPSHLPSTYMAATDVYGSGKKRKGGTCAVACFAVFTYIAAIVLGVFGALGCINSSSALKGVYIAELHTNDTYDFSLRFGYFGGCVTVTQPSMETSSSGNRSSRIATNCLVSLRDQDLADVSESLWEGLDLNSRSTAEYVQDQLNTTLPIVDHLQDDVFHWPVPVIHVALFTLSGATLFAACTGSSRRRAWKGVLVLILALSAFSLALSLATALRTLSSMNAILEGSLSRDELEIGDGVYLSRGITLQAMQTGLVVVVTLFYVYGRVRTTEGVAFFQMFQNAGVGWREKARWR</sequence>
<keyword evidence="2" id="KW-0812">Transmembrane</keyword>
<dbReference type="AlphaFoldDB" id="A0A0U5GL45"/>
<name>A0A0U5GL45_ASPCI</name>
<keyword evidence="2" id="KW-0472">Membrane</keyword>
<feature type="transmembrane region" description="Helical" evidence="2">
    <location>
        <begin position="56"/>
        <end position="78"/>
    </location>
</feature>
<keyword evidence="2" id="KW-1133">Transmembrane helix</keyword>
<dbReference type="Pfam" id="PF12351">
    <property type="entry name" value="Fig1"/>
    <property type="match status" value="1"/>
</dbReference>
<dbReference type="STRING" id="454130.A0A0U5GL45"/>
<dbReference type="OrthoDB" id="3524679at2759"/>
<dbReference type="Proteomes" id="UP000054771">
    <property type="component" value="Unassembled WGS sequence"/>
</dbReference>
<evidence type="ECO:0000313" key="4">
    <source>
        <dbReference type="Proteomes" id="UP000054771"/>
    </source>
</evidence>
<accession>A0A0U5GL45</accession>
<evidence type="ECO:0000256" key="1">
    <source>
        <dbReference type="SAM" id="MobiDB-lite"/>
    </source>
</evidence>
<feature type="transmembrane region" description="Helical" evidence="2">
    <location>
        <begin position="189"/>
        <end position="210"/>
    </location>
</feature>